<protein>
    <submittedName>
        <fullName evidence="2">Uncharacterized protein</fullName>
    </submittedName>
</protein>
<sequence length="161" mass="16706">MTNLAAADGYWGVPELRGDASVPGPDTGPIAPAGIAAPPAPAEEAAPVPPGVKADGKVIIRGATTTGWKMLWSGNQVVLVSTAEMKLIIHLVGNYTVEVVGKVIIMEATKTVQPRHLASSFGSNVVYDSNEAMEEWGSSDKESDGAVTSCTEMPNTENTGK</sequence>
<dbReference type="Proteomes" id="UP000283530">
    <property type="component" value="Unassembled WGS sequence"/>
</dbReference>
<name>A0A443PSN7_9MAGN</name>
<proteinExistence type="predicted"/>
<feature type="compositionally biased region" description="Polar residues" evidence="1">
    <location>
        <begin position="146"/>
        <end position="161"/>
    </location>
</feature>
<dbReference type="EMBL" id="QPKB01000010">
    <property type="protein sequence ID" value="RWR93733.1"/>
    <property type="molecule type" value="Genomic_DNA"/>
</dbReference>
<keyword evidence="3" id="KW-1185">Reference proteome</keyword>
<accession>A0A443PSN7</accession>
<gene>
    <name evidence="2" type="ORF">CKAN_02300100</name>
</gene>
<feature type="region of interest" description="Disordered" evidence="1">
    <location>
        <begin position="133"/>
        <end position="161"/>
    </location>
</feature>
<evidence type="ECO:0000313" key="2">
    <source>
        <dbReference type="EMBL" id="RWR93733.1"/>
    </source>
</evidence>
<organism evidence="2 3">
    <name type="scientific">Cinnamomum micranthum f. kanehirae</name>
    <dbReference type="NCBI Taxonomy" id="337451"/>
    <lineage>
        <taxon>Eukaryota</taxon>
        <taxon>Viridiplantae</taxon>
        <taxon>Streptophyta</taxon>
        <taxon>Embryophyta</taxon>
        <taxon>Tracheophyta</taxon>
        <taxon>Spermatophyta</taxon>
        <taxon>Magnoliopsida</taxon>
        <taxon>Magnoliidae</taxon>
        <taxon>Laurales</taxon>
        <taxon>Lauraceae</taxon>
        <taxon>Cinnamomum</taxon>
    </lineage>
</organism>
<dbReference type="AlphaFoldDB" id="A0A443PSN7"/>
<reference evidence="2 3" key="1">
    <citation type="journal article" date="2019" name="Nat. Plants">
        <title>Stout camphor tree genome fills gaps in understanding of flowering plant genome evolution.</title>
        <authorList>
            <person name="Chaw S.M."/>
            <person name="Liu Y.C."/>
            <person name="Wu Y.W."/>
            <person name="Wang H.Y."/>
            <person name="Lin C.I."/>
            <person name="Wu C.S."/>
            <person name="Ke H.M."/>
            <person name="Chang L.Y."/>
            <person name="Hsu C.Y."/>
            <person name="Yang H.T."/>
            <person name="Sudianto E."/>
            <person name="Hsu M.H."/>
            <person name="Wu K.P."/>
            <person name="Wang L.N."/>
            <person name="Leebens-Mack J.H."/>
            <person name="Tsai I.J."/>
        </authorList>
    </citation>
    <scope>NUCLEOTIDE SEQUENCE [LARGE SCALE GENOMIC DNA]</scope>
    <source>
        <strain evidence="3">cv. Chaw 1501</strain>
        <tissue evidence="2">Young leaves</tissue>
    </source>
</reference>
<comment type="caution">
    <text evidence="2">The sequence shown here is derived from an EMBL/GenBank/DDBJ whole genome shotgun (WGS) entry which is preliminary data.</text>
</comment>
<evidence type="ECO:0000313" key="3">
    <source>
        <dbReference type="Proteomes" id="UP000283530"/>
    </source>
</evidence>
<evidence type="ECO:0000256" key="1">
    <source>
        <dbReference type="SAM" id="MobiDB-lite"/>
    </source>
</evidence>